<dbReference type="SMART" id="SM01083">
    <property type="entry name" value="Cir_N"/>
    <property type="match status" value="1"/>
</dbReference>
<reference evidence="4 5" key="1">
    <citation type="submission" date="2021-06" db="EMBL/GenBank/DDBJ databases">
        <title>Genome sequence of Babesia caballi.</title>
        <authorList>
            <person name="Yamagishi J."/>
            <person name="Kidaka T."/>
            <person name="Ochi A."/>
        </authorList>
    </citation>
    <scope>NUCLEOTIDE SEQUENCE [LARGE SCALE GENOMIC DNA]</scope>
    <source>
        <strain evidence="4">USDA-D6B2</strain>
    </source>
</reference>
<organism evidence="4 5">
    <name type="scientific">Babesia caballi</name>
    <dbReference type="NCBI Taxonomy" id="5871"/>
    <lineage>
        <taxon>Eukaryota</taxon>
        <taxon>Sar</taxon>
        <taxon>Alveolata</taxon>
        <taxon>Apicomplexa</taxon>
        <taxon>Aconoidasida</taxon>
        <taxon>Piroplasmida</taxon>
        <taxon>Babesiidae</taxon>
        <taxon>Babesia</taxon>
    </lineage>
</organism>
<dbReference type="RefSeq" id="XP_067717503.1">
    <property type="nucleotide sequence ID" value="XM_067861402.1"/>
</dbReference>
<dbReference type="Proteomes" id="UP001497744">
    <property type="component" value="Unassembled WGS sequence"/>
</dbReference>
<gene>
    <name evidence="4" type="ORF">BcabD6B2_48690</name>
</gene>
<feature type="coiled-coil region" evidence="1">
    <location>
        <begin position="34"/>
        <end position="70"/>
    </location>
</feature>
<sequence>MWMGKIGNKSASFINHKHFHPGNRENLEKVWLAEEKHKAELKRQKEMREKLAEEIRITELKRQLREQEEQRYKQYLLEQKPPSKYQVSSSSSKLLEGASGLIITKTAPEEPPKPRDSAAHKLVVRSRYREDKFERGHSSVFGSFYDRDSGRWGYRCCKALERAAPCHVRLGSKGPQRGATSAHDSCAEETKADDSHSQNPADKRGRSNDASEARAAKTGKPRRRGNLSLAAALDKLKQMDALD</sequence>
<feature type="region of interest" description="Disordered" evidence="2">
    <location>
        <begin position="169"/>
        <end position="231"/>
    </location>
</feature>
<dbReference type="InterPro" id="IPR019339">
    <property type="entry name" value="CIR_N_dom"/>
</dbReference>
<keyword evidence="1" id="KW-0175">Coiled coil</keyword>
<evidence type="ECO:0000313" key="5">
    <source>
        <dbReference type="Proteomes" id="UP001497744"/>
    </source>
</evidence>
<feature type="compositionally biased region" description="Basic and acidic residues" evidence="2">
    <location>
        <begin position="185"/>
        <end position="215"/>
    </location>
</feature>
<evidence type="ECO:0000259" key="3">
    <source>
        <dbReference type="SMART" id="SM01083"/>
    </source>
</evidence>
<keyword evidence="5" id="KW-1185">Reference proteome</keyword>
<evidence type="ECO:0000313" key="4">
    <source>
        <dbReference type="EMBL" id="GIX65434.1"/>
    </source>
</evidence>
<dbReference type="AlphaFoldDB" id="A0AAV4M082"/>
<dbReference type="GeneID" id="94196915"/>
<proteinExistence type="predicted"/>
<evidence type="ECO:0000256" key="1">
    <source>
        <dbReference type="SAM" id="Coils"/>
    </source>
</evidence>
<accession>A0AAV4M082</accession>
<evidence type="ECO:0000256" key="2">
    <source>
        <dbReference type="SAM" id="MobiDB-lite"/>
    </source>
</evidence>
<dbReference type="Pfam" id="PF10197">
    <property type="entry name" value="Cir_N"/>
    <property type="match status" value="1"/>
</dbReference>
<name>A0AAV4M082_BABCB</name>
<feature type="domain" description="CBF1-interacting co-repressor CIR N-terminal" evidence="3">
    <location>
        <begin position="18"/>
        <end position="54"/>
    </location>
</feature>
<dbReference type="EMBL" id="BPLF01000004">
    <property type="protein sequence ID" value="GIX65434.1"/>
    <property type="molecule type" value="Genomic_DNA"/>
</dbReference>
<comment type="caution">
    <text evidence="4">The sequence shown here is derived from an EMBL/GenBank/DDBJ whole genome shotgun (WGS) entry which is preliminary data.</text>
</comment>
<protein>
    <submittedName>
        <fullName evidence="4">Step II splicing factor, putative</fullName>
    </submittedName>
</protein>